<comment type="caution">
    <text evidence="1">The sequence shown here is derived from an EMBL/GenBank/DDBJ whole genome shotgun (WGS) entry which is preliminary data.</text>
</comment>
<dbReference type="Proteomes" id="UP000182661">
    <property type="component" value="Unassembled WGS sequence"/>
</dbReference>
<name>A0A657LSN8_9HYPH</name>
<keyword evidence="2" id="KW-1185">Reference proteome</keyword>
<dbReference type="EMBL" id="LSRP01000090">
    <property type="protein sequence ID" value="OJF96061.1"/>
    <property type="molecule type" value="Genomic_DNA"/>
</dbReference>
<protein>
    <submittedName>
        <fullName evidence="1">Uncharacterized protein</fullName>
    </submittedName>
</protein>
<sequence length="89" mass="9482">MIWEYCRAALLFFCNKETETMKTILVIAATLAMTAPAFAECSYMKNVTAQTDVDASITTASVVGDKGAKGDLLLPANSDRLATDTVAAE</sequence>
<proteinExistence type="predicted"/>
<organism evidence="1 2">
    <name type="scientific">Pararhizobium antarcticum</name>
    <dbReference type="NCBI Taxonomy" id="1798805"/>
    <lineage>
        <taxon>Bacteria</taxon>
        <taxon>Pseudomonadati</taxon>
        <taxon>Pseudomonadota</taxon>
        <taxon>Alphaproteobacteria</taxon>
        <taxon>Hyphomicrobiales</taxon>
        <taxon>Rhizobiaceae</taxon>
        <taxon>Rhizobium/Agrobacterium group</taxon>
        <taxon>Pararhizobium</taxon>
    </lineage>
</organism>
<reference evidence="1 2" key="1">
    <citation type="submission" date="2016-02" db="EMBL/GenBank/DDBJ databases">
        <title>Genome sequencing of a beta-galactosidase producing bacteria Rhizobium sp. 59.</title>
        <authorList>
            <person name="Wang D."/>
            <person name="Kot W."/>
            <person name="Qin Y."/>
            <person name="Hansen L."/>
            <person name="Naqvi K."/>
            <person name="Rensing C."/>
        </authorList>
    </citation>
    <scope>NUCLEOTIDE SEQUENCE [LARGE SCALE GENOMIC DNA]</scope>
    <source>
        <strain evidence="1 2">59</strain>
    </source>
</reference>
<accession>A0A657LSN8</accession>
<evidence type="ECO:0000313" key="2">
    <source>
        <dbReference type="Proteomes" id="UP000182661"/>
    </source>
</evidence>
<dbReference type="AlphaFoldDB" id="A0A657LSN8"/>
<gene>
    <name evidence="1" type="ORF">AX760_18585</name>
</gene>
<evidence type="ECO:0000313" key="1">
    <source>
        <dbReference type="EMBL" id="OJF96061.1"/>
    </source>
</evidence>